<sequence length="115" mass="13292">MHLIIIIITAYLLQKFPGRFAPRFIALCKFHVRKLWQCLEKMTSSSLKFTIVALIAPKEYCKLKNKFWNASKKSPTSSLVGLQLKLEFYSLWSLWTLRSPVAQGLGGCYYATRLM</sequence>
<dbReference type="Proteomes" id="UP001168821">
    <property type="component" value="Unassembled WGS sequence"/>
</dbReference>
<name>A0AA38M257_9CUCU</name>
<comment type="caution">
    <text evidence="1">The sequence shown here is derived from an EMBL/GenBank/DDBJ whole genome shotgun (WGS) entry which is preliminary data.</text>
</comment>
<accession>A0AA38M257</accession>
<reference evidence="1" key="1">
    <citation type="journal article" date="2023" name="G3 (Bethesda)">
        <title>Whole genome assemblies of Zophobas morio and Tenebrio molitor.</title>
        <authorList>
            <person name="Kaur S."/>
            <person name="Stinson S.A."/>
            <person name="diCenzo G.C."/>
        </authorList>
    </citation>
    <scope>NUCLEOTIDE SEQUENCE</scope>
    <source>
        <strain evidence="1">QUZm001</strain>
    </source>
</reference>
<evidence type="ECO:0000313" key="2">
    <source>
        <dbReference type="Proteomes" id="UP001168821"/>
    </source>
</evidence>
<dbReference type="AlphaFoldDB" id="A0AA38M257"/>
<dbReference type="EMBL" id="JALNTZ010000010">
    <property type="protein sequence ID" value="KAJ3639337.1"/>
    <property type="molecule type" value="Genomic_DNA"/>
</dbReference>
<gene>
    <name evidence="1" type="ORF">Zmor_002700</name>
</gene>
<proteinExistence type="predicted"/>
<keyword evidence="2" id="KW-1185">Reference proteome</keyword>
<evidence type="ECO:0000313" key="1">
    <source>
        <dbReference type="EMBL" id="KAJ3639337.1"/>
    </source>
</evidence>
<organism evidence="1 2">
    <name type="scientific">Zophobas morio</name>
    <dbReference type="NCBI Taxonomy" id="2755281"/>
    <lineage>
        <taxon>Eukaryota</taxon>
        <taxon>Metazoa</taxon>
        <taxon>Ecdysozoa</taxon>
        <taxon>Arthropoda</taxon>
        <taxon>Hexapoda</taxon>
        <taxon>Insecta</taxon>
        <taxon>Pterygota</taxon>
        <taxon>Neoptera</taxon>
        <taxon>Endopterygota</taxon>
        <taxon>Coleoptera</taxon>
        <taxon>Polyphaga</taxon>
        <taxon>Cucujiformia</taxon>
        <taxon>Tenebrionidae</taxon>
        <taxon>Zophobas</taxon>
    </lineage>
</organism>
<protein>
    <submittedName>
        <fullName evidence="1">Uncharacterized protein</fullName>
    </submittedName>
</protein>